<evidence type="ECO:0008006" key="5">
    <source>
        <dbReference type="Google" id="ProtNLM"/>
    </source>
</evidence>
<protein>
    <recommendedName>
        <fullName evidence="5">Calcium-binding protein</fullName>
    </recommendedName>
</protein>
<dbReference type="PANTHER" id="PTHR38340">
    <property type="entry name" value="S-LAYER PROTEIN"/>
    <property type="match status" value="1"/>
</dbReference>
<dbReference type="Proteomes" id="UP000629098">
    <property type="component" value="Unassembled WGS sequence"/>
</dbReference>
<sequence length="349" mass="35309">MVTTQSFDTTETTSTNSATIVIGTGGGDTFRTFQTVVERNVIVGSDNPDIIFGTLGDDDITALGGDDTIFGTVGNDVVNGGSGFDTVDYSFLGQAITLLPQGAVSEGGSSGGNLVSIERIVGAVGQNNTIDASSSFGGVSVDINLAQNRATINNIPGIGSQTFTVENFVNVVGTASDDVIVGNDANNTLIGLGGNDSLIGGLGNDLLIGGDGNDILQGSIDSPNRNPNEQDILTGGAGSDRFILGNASGSFYKVGGNSDFAQITDFSFSDSIQLGSGDVYNVQQSGTGFNVFVVANGVSDLIAQVTVSTGTQTARTAFAAFADDSNSLLVPTGDFQLASGETNGIFVGA</sequence>
<dbReference type="InterPro" id="IPR001343">
    <property type="entry name" value="Hemolysn_Ca-bd"/>
</dbReference>
<evidence type="ECO:0000313" key="3">
    <source>
        <dbReference type="EMBL" id="MBD2775308.1"/>
    </source>
</evidence>
<evidence type="ECO:0000256" key="2">
    <source>
        <dbReference type="ARBA" id="ARBA00022525"/>
    </source>
</evidence>
<dbReference type="EMBL" id="JACXAE010000078">
    <property type="protein sequence ID" value="MBD2775308.1"/>
    <property type="molecule type" value="Genomic_DNA"/>
</dbReference>
<keyword evidence="2" id="KW-0964">Secreted</keyword>
<dbReference type="InterPro" id="IPR050557">
    <property type="entry name" value="RTX_toxin/Mannuronan_C5-epim"/>
</dbReference>
<comment type="caution">
    <text evidence="3">The sequence shown here is derived from an EMBL/GenBank/DDBJ whole genome shotgun (WGS) entry which is preliminary data.</text>
</comment>
<reference evidence="3" key="1">
    <citation type="submission" date="2020-09" db="EMBL/GenBank/DDBJ databases">
        <title>Iningainema tapete sp. nov. (Scytonemataceae, Cyanobacteria) from greenhouses in central Florida (USA) produces two types of nodularin with biosynthetic potential for microcystin-LR and anabaenopeptins.</title>
        <authorList>
            <person name="Berthold D.E."/>
            <person name="Lefler F.W."/>
            <person name="Huang I.-S."/>
            <person name="Abdulla H."/>
            <person name="Zimba P.V."/>
            <person name="Laughinghouse H.D. IV."/>
        </authorList>
    </citation>
    <scope>NUCLEOTIDE SEQUENCE</scope>
    <source>
        <strain evidence="3">BLCCT55</strain>
    </source>
</reference>
<dbReference type="InterPro" id="IPR011049">
    <property type="entry name" value="Serralysin-like_metalloprot_C"/>
</dbReference>
<dbReference type="SUPFAM" id="SSF51120">
    <property type="entry name" value="beta-Roll"/>
    <property type="match status" value="2"/>
</dbReference>
<gene>
    <name evidence="3" type="ORF">ICL16_25420</name>
</gene>
<keyword evidence="4" id="KW-1185">Reference proteome</keyword>
<dbReference type="PRINTS" id="PR00313">
    <property type="entry name" value="CABNDNGRPT"/>
</dbReference>
<dbReference type="Pfam" id="PF00353">
    <property type="entry name" value="HemolysinCabind"/>
    <property type="match status" value="3"/>
</dbReference>
<evidence type="ECO:0000313" key="4">
    <source>
        <dbReference type="Proteomes" id="UP000629098"/>
    </source>
</evidence>
<dbReference type="PANTHER" id="PTHR38340:SF1">
    <property type="entry name" value="S-LAYER PROTEIN"/>
    <property type="match status" value="1"/>
</dbReference>
<comment type="subcellular location">
    <subcellularLocation>
        <location evidence="1">Secreted</location>
    </subcellularLocation>
</comment>
<dbReference type="InterPro" id="IPR018511">
    <property type="entry name" value="Hemolysin-typ_Ca-bd_CS"/>
</dbReference>
<dbReference type="RefSeq" id="WP_190833538.1">
    <property type="nucleotide sequence ID" value="NZ_CAWPPI010000078.1"/>
</dbReference>
<organism evidence="3 4">
    <name type="scientific">Iningainema tapete BLCC-T55</name>
    <dbReference type="NCBI Taxonomy" id="2748662"/>
    <lineage>
        <taxon>Bacteria</taxon>
        <taxon>Bacillati</taxon>
        <taxon>Cyanobacteriota</taxon>
        <taxon>Cyanophyceae</taxon>
        <taxon>Nostocales</taxon>
        <taxon>Scytonemataceae</taxon>
        <taxon>Iningainema tapete</taxon>
    </lineage>
</organism>
<name>A0A8J7BZ79_9CYAN</name>
<dbReference type="GO" id="GO:0005576">
    <property type="term" value="C:extracellular region"/>
    <property type="evidence" value="ECO:0007669"/>
    <property type="project" value="UniProtKB-SubCell"/>
</dbReference>
<proteinExistence type="predicted"/>
<dbReference type="Gene3D" id="2.150.10.10">
    <property type="entry name" value="Serralysin-like metalloprotease, C-terminal"/>
    <property type="match status" value="2"/>
</dbReference>
<dbReference type="GO" id="GO:0005509">
    <property type="term" value="F:calcium ion binding"/>
    <property type="evidence" value="ECO:0007669"/>
    <property type="project" value="InterPro"/>
</dbReference>
<dbReference type="AlphaFoldDB" id="A0A8J7BZ79"/>
<evidence type="ECO:0000256" key="1">
    <source>
        <dbReference type="ARBA" id="ARBA00004613"/>
    </source>
</evidence>
<dbReference type="PROSITE" id="PS00330">
    <property type="entry name" value="HEMOLYSIN_CALCIUM"/>
    <property type="match status" value="1"/>
</dbReference>
<accession>A0A8J7BZ79</accession>